<evidence type="ECO:0000313" key="3">
    <source>
        <dbReference type="Proteomes" id="UP000002620"/>
    </source>
</evidence>
<evidence type="ECO:0000313" key="2">
    <source>
        <dbReference type="EMBL" id="ACX51203.1"/>
    </source>
</evidence>
<sequence>MDQELTAWALRLLLWGILPVIIIASVIAAGTKKNA</sequence>
<dbReference type="EMBL" id="CP001785">
    <property type="protein sequence ID" value="ACX51203.1"/>
    <property type="molecule type" value="Genomic_DNA"/>
</dbReference>
<dbReference type="AlphaFoldDB" id="C9RA94"/>
<dbReference type="Proteomes" id="UP000002620">
    <property type="component" value="Chromosome"/>
</dbReference>
<feature type="transmembrane region" description="Helical" evidence="1">
    <location>
        <begin position="12"/>
        <end position="31"/>
    </location>
</feature>
<accession>C9RA94</accession>
<evidence type="ECO:0000256" key="1">
    <source>
        <dbReference type="SAM" id="Phobius"/>
    </source>
</evidence>
<dbReference type="HOGENOM" id="CLU_3362845_0_0_9"/>
<protein>
    <submittedName>
        <fullName evidence="2">Uncharacterized protein</fullName>
    </submittedName>
</protein>
<keyword evidence="1" id="KW-0812">Transmembrane</keyword>
<keyword evidence="3" id="KW-1185">Reference proteome</keyword>
<dbReference type="STRING" id="429009.Adeg_0026"/>
<dbReference type="KEGG" id="adg:Adeg_0026"/>
<keyword evidence="1" id="KW-1133">Transmembrane helix</keyword>
<keyword evidence="1" id="KW-0472">Membrane</keyword>
<proteinExistence type="predicted"/>
<name>C9RA94_AMMDK</name>
<reference evidence="2 3" key="1">
    <citation type="submission" date="2009-10" db="EMBL/GenBank/DDBJ databases">
        <title>Complete sequence of chromosome of Ammonifex degensii KC4.</title>
        <authorList>
            <consortium name="US DOE Joint Genome Institute"/>
            <person name="Kerfeld C."/>
            <person name="Goodner B."/>
            <person name="Huber H."/>
            <person name="Stetter K."/>
            <person name="Lucas S."/>
            <person name="Copeland A."/>
            <person name="Lapidus A."/>
            <person name="Glavina del Rio T."/>
            <person name="Dalin E."/>
            <person name="Tice H."/>
            <person name="Bruce D."/>
            <person name="Goodwin L."/>
            <person name="Pitluck S."/>
            <person name="Saunders E."/>
            <person name="Brettin T."/>
            <person name="Detter J.C."/>
            <person name="Han C."/>
            <person name="Larimer F."/>
            <person name="Land M."/>
            <person name="Hauser L."/>
            <person name="Kyrpides N."/>
            <person name="Ovchinnikova G."/>
            <person name="Richardson P."/>
        </authorList>
    </citation>
    <scope>NUCLEOTIDE SEQUENCE [LARGE SCALE GENOMIC DNA]</scope>
    <source>
        <strain evidence="3">DSM 10501 / KC4</strain>
    </source>
</reference>
<organism evidence="2 3">
    <name type="scientific">Ammonifex degensii (strain DSM 10501 / KC4)</name>
    <dbReference type="NCBI Taxonomy" id="429009"/>
    <lineage>
        <taxon>Bacteria</taxon>
        <taxon>Bacillati</taxon>
        <taxon>Bacillota</taxon>
        <taxon>Clostridia</taxon>
        <taxon>Thermoanaerobacterales</taxon>
        <taxon>Thermoanaerobacteraceae</taxon>
        <taxon>Ammonifex</taxon>
    </lineage>
</organism>
<gene>
    <name evidence="2" type="ordered locus">Adeg_0026</name>
</gene>